<evidence type="ECO:0000256" key="1">
    <source>
        <dbReference type="SAM" id="Coils"/>
    </source>
</evidence>
<evidence type="ECO:0000313" key="3">
    <source>
        <dbReference type="Proteomes" id="UP000650467"/>
    </source>
</evidence>
<dbReference type="Proteomes" id="UP000650467">
    <property type="component" value="Unassembled WGS sequence"/>
</dbReference>
<name>A0A835W9L5_CHLIN</name>
<keyword evidence="3" id="KW-1185">Reference proteome</keyword>
<organism evidence="2 3">
    <name type="scientific">Chlamydomonas incerta</name>
    <dbReference type="NCBI Taxonomy" id="51695"/>
    <lineage>
        <taxon>Eukaryota</taxon>
        <taxon>Viridiplantae</taxon>
        <taxon>Chlorophyta</taxon>
        <taxon>core chlorophytes</taxon>
        <taxon>Chlorophyceae</taxon>
        <taxon>CS clade</taxon>
        <taxon>Chlamydomonadales</taxon>
        <taxon>Chlamydomonadaceae</taxon>
        <taxon>Chlamydomonas</taxon>
    </lineage>
</organism>
<comment type="caution">
    <text evidence="2">The sequence shown here is derived from an EMBL/GenBank/DDBJ whole genome shotgun (WGS) entry which is preliminary data.</text>
</comment>
<feature type="coiled-coil region" evidence="1">
    <location>
        <begin position="115"/>
        <end position="157"/>
    </location>
</feature>
<accession>A0A835W9L5</accession>
<dbReference type="EMBL" id="JAEHOC010000005">
    <property type="protein sequence ID" value="KAG2441686.1"/>
    <property type="molecule type" value="Genomic_DNA"/>
</dbReference>
<dbReference type="OrthoDB" id="531441at2759"/>
<reference evidence="2" key="1">
    <citation type="journal article" date="2020" name="bioRxiv">
        <title>Comparative genomics of Chlamydomonas.</title>
        <authorList>
            <person name="Craig R.J."/>
            <person name="Hasan A.R."/>
            <person name="Ness R.W."/>
            <person name="Keightley P.D."/>
        </authorList>
    </citation>
    <scope>NUCLEOTIDE SEQUENCE</scope>
    <source>
        <strain evidence="2">SAG 7.73</strain>
    </source>
</reference>
<sequence>MASWPAPADARGGLVPLPWAGRERMLPLPSLPPVPQNKRWGRSRKQSMRKANRYAAAMVGGFVALGLAKRIINAIPIVNLVTRPVLDLFPTIIFGPALGAAALYGHEKGDPLAAREVVQEKAQALRREINTVARDVSAELAAQKKHLSRQLERHQDVIDSTARVAMRSVQEMEQTVVPALERGYRNIETHAQRTLSDIRDSRDGK</sequence>
<proteinExistence type="predicted"/>
<evidence type="ECO:0000313" key="2">
    <source>
        <dbReference type="EMBL" id="KAG2441686.1"/>
    </source>
</evidence>
<gene>
    <name evidence="2" type="ORF">HXX76_003303</name>
</gene>
<keyword evidence="1" id="KW-0175">Coiled coil</keyword>
<dbReference type="AlphaFoldDB" id="A0A835W9L5"/>
<protein>
    <submittedName>
        <fullName evidence="2">Uncharacterized protein</fullName>
    </submittedName>
</protein>